<organism evidence="12 13">
    <name type="scientific">Geotrypetes seraphini</name>
    <name type="common">Gaboon caecilian</name>
    <name type="synonym">Caecilia seraphini</name>
    <dbReference type="NCBI Taxonomy" id="260995"/>
    <lineage>
        <taxon>Eukaryota</taxon>
        <taxon>Metazoa</taxon>
        <taxon>Chordata</taxon>
        <taxon>Craniata</taxon>
        <taxon>Vertebrata</taxon>
        <taxon>Euteleostomi</taxon>
        <taxon>Amphibia</taxon>
        <taxon>Gymnophiona</taxon>
        <taxon>Geotrypetes</taxon>
    </lineage>
</organism>
<keyword evidence="6 10" id="KW-0472">Membrane</keyword>
<keyword evidence="2" id="KW-1003">Cell membrane</keyword>
<keyword evidence="8" id="KW-0325">Glycoprotein</keyword>
<feature type="transmembrane region" description="Helical" evidence="10">
    <location>
        <begin position="146"/>
        <end position="166"/>
    </location>
</feature>
<feature type="domain" description="G-protein coupled receptors family 1 profile" evidence="11">
    <location>
        <begin position="46"/>
        <end position="298"/>
    </location>
</feature>
<dbReference type="PRINTS" id="PR00237">
    <property type="entry name" value="GPCRRHODOPSN"/>
</dbReference>
<evidence type="ECO:0000256" key="3">
    <source>
        <dbReference type="ARBA" id="ARBA00022692"/>
    </source>
</evidence>
<sequence>MRSLAKYLTSCSLELIQTMENQGISQQVELFQIIVYIPTFILGLLFNIMALWMVFVKIKKWMESTTYVVTLIIVDTLLLFTLPFKMYAYNWRDNWKLGSMFCSFLESLYFVNMYGSILISMCICVDRYIAIRYPFCSQILRSPKKAMAACFIVCIIVWSGSSVFIYKLHESNNGTGTQCFYGFSNTTWTNTSLVAMLETVFLSSVIIMTFCTANIIVSLRKKIESKTQTSLGNKSLKIVTANLATFVVCFTPFHISIFLYYLVKSNVLSSTLYLPLRTFVQVSLCVANINCFLDAICYYLVFKEFLKSVPQNRLIRGRN</sequence>
<keyword evidence="3 10" id="KW-0812">Transmembrane</keyword>
<feature type="transmembrane region" description="Helical" evidence="10">
    <location>
        <begin position="238"/>
        <end position="263"/>
    </location>
</feature>
<dbReference type="KEGG" id="gsh:117366485"/>
<evidence type="ECO:0000256" key="10">
    <source>
        <dbReference type="SAM" id="Phobius"/>
    </source>
</evidence>
<keyword evidence="7" id="KW-0675">Receptor</keyword>
<comment type="subcellular location">
    <subcellularLocation>
        <location evidence="1">Cell membrane</location>
        <topology evidence="1">Multi-pass membrane protein</topology>
    </subcellularLocation>
</comment>
<evidence type="ECO:0000256" key="2">
    <source>
        <dbReference type="ARBA" id="ARBA00022475"/>
    </source>
</evidence>
<dbReference type="Gene3D" id="1.20.1070.10">
    <property type="entry name" value="Rhodopsin 7-helix transmembrane proteins"/>
    <property type="match status" value="1"/>
</dbReference>
<dbReference type="FunFam" id="1.20.1070.10:FF:000142">
    <property type="entry name" value="G protein-coupled receptor 55"/>
    <property type="match status" value="1"/>
</dbReference>
<feature type="transmembrane region" description="Helical" evidence="10">
    <location>
        <begin position="278"/>
        <end position="301"/>
    </location>
</feature>
<feature type="transmembrane region" description="Helical" evidence="10">
    <location>
        <begin position="67"/>
        <end position="88"/>
    </location>
</feature>
<evidence type="ECO:0000256" key="1">
    <source>
        <dbReference type="ARBA" id="ARBA00004651"/>
    </source>
</evidence>
<dbReference type="SUPFAM" id="SSF81321">
    <property type="entry name" value="Family A G protein-coupled receptor-like"/>
    <property type="match status" value="1"/>
</dbReference>
<dbReference type="GeneID" id="117366485"/>
<reference evidence="13" key="1">
    <citation type="submission" date="2025-08" db="UniProtKB">
        <authorList>
            <consortium name="RefSeq"/>
        </authorList>
    </citation>
    <scope>IDENTIFICATION</scope>
</reference>
<dbReference type="PRINTS" id="PR01157">
    <property type="entry name" value="P2YPURNOCPTR"/>
</dbReference>
<evidence type="ECO:0000256" key="7">
    <source>
        <dbReference type="ARBA" id="ARBA00023170"/>
    </source>
</evidence>
<dbReference type="PROSITE" id="PS50262">
    <property type="entry name" value="G_PROTEIN_RECEP_F1_2"/>
    <property type="match status" value="1"/>
</dbReference>
<evidence type="ECO:0000256" key="6">
    <source>
        <dbReference type="ARBA" id="ARBA00023136"/>
    </source>
</evidence>
<accession>A0A6P8S6K9</accession>
<evidence type="ECO:0000256" key="8">
    <source>
        <dbReference type="ARBA" id="ARBA00023180"/>
    </source>
</evidence>
<dbReference type="GO" id="GO:0035025">
    <property type="term" value="P:positive regulation of Rho protein signal transduction"/>
    <property type="evidence" value="ECO:0007669"/>
    <property type="project" value="TreeGrafter"/>
</dbReference>
<gene>
    <name evidence="13" type="primary">LOC117366485</name>
</gene>
<dbReference type="Proteomes" id="UP000515159">
    <property type="component" value="Chromosome 9"/>
</dbReference>
<evidence type="ECO:0000313" key="13">
    <source>
        <dbReference type="RefSeq" id="XP_033813729.1"/>
    </source>
</evidence>
<dbReference type="InterPro" id="IPR017452">
    <property type="entry name" value="GPCR_Rhodpsn_7TM"/>
</dbReference>
<dbReference type="InterPro" id="IPR000276">
    <property type="entry name" value="GPCR_Rhodpsn"/>
</dbReference>
<evidence type="ECO:0000313" key="12">
    <source>
        <dbReference type="Proteomes" id="UP000515159"/>
    </source>
</evidence>
<feature type="transmembrane region" description="Helical" evidence="10">
    <location>
        <begin position="33"/>
        <end position="55"/>
    </location>
</feature>
<dbReference type="Pfam" id="PF00001">
    <property type="entry name" value="7tm_1"/>
    <property type="match status" value="1"/>
</dbReference>
<dbReference type="InParanoid" id="A0A6P8S6K9"/>
<dbReference type="PANTHER" id="PTHR24232:SF51">
    <property type="entry name" value="G-PROTEIN COUPLED RECEPTORS FAMILY 1 PROFILE DOMAIN-CONTAINING PROTEIN"/>
    <property type="match status" value="1"/>
</dbReference>
<name>A0A6P8S6K9_GEOSA</name>
<dbReference type="OrthoDB" id="9447539at2759"/>
<feature type="transmembrane region" description="Helical" evidence="10">
    <location>
        <begin position="193"/>
        <end position="217"/>
    </location>
</feature>
<protein>
    <submittedName>
        <fullName evidence="13">G-protein coupled receptor 55-like isoform X1</fullName>
    </submittedName>
</protein>
<keyword evidence="9" id="KW-0807">Transducer</keyword>
<evidence type="ECO:0000256" key="4">
    <source>
        <dbReference type="ARBA" id="ARBA00022989"/>
    </source>
</evidence>
<keyword evidence="4 10" id="KW-1133">Transmembrane helix</keyword>
<evidence type="ECO:0000259" key="11">
    <source>
        <dbReference type="PROSITE" id="PS50262"/>
    </source>
</evidence>
<dbReference type="RefSeq" id="XP_033813729.1">
    <property type="nucleotide sequence ID" value="XM_033957838.1"/>
</dbReference>
<proteinExistence type="predicted"/>
<dbReference type="GO" id="GO:0007200">
    <property type="term" value="P:phospholipase C-activating G protein-coupled receptor signaling pathway"/>
    <property type="evidence" value="ECO:0007669"/>
    <property type="project" value="TreeGrafter"/>
</dbReference>
<dbReference type="AlphaFoldDB" id="A0A6P8S6K9"/>
<feature type="transmembrane region" description="Helical" evidence="10">
    <location>
        <begin position="108"/>
        <end position="125"/>
    </location>
</feature>
<keyword evidence="12" id="KW-1185">Reference proteome</keyword>
<evidence type="ECO:0000256" key="9">
    <source>
        <dbReference type="ARBA" id="ARBA00023224"/>
    </source>
</evidence>
<dbReference type="PANTHER" id="PTHR24232">
    <property type="entry name" value="G-PROTEIN COUPLED RECEPTOR"/>
    <property type="match status" value="1"/>
</dbReference>
<dbReference type="GO" id="GO:0005886">
    <property type="term" value="C:plasma membrane"/>
    <property type="evidence" value="ECO:0007669"/>
    <property type="project" value="UniProtKB-SubCell"/>
</dbReference>
<evidence type="ECO:0000256" key="5">
    <source>
        <dbReference type="ARBA" id="ARBA00023040"/>
    </source>
</evidence>
<dbReference type="GO" id="GO:0004930">
    <property type="term" value="F:G protein-coupled receptor activity"/>
    <property type="evidence" value="ECO:0007669"/>
    <property type="project" value="UniProtKB-KW"/>
</dbReference>
<keyword evidence="5" id="KW-0297">G-protein coupled receptor</keyword>